<gene>
    <name evidence="3" type="ORF">LOOC260_115130</name>
</gene>
<dbReference type="Pfam" id="PF06103">
    <property type="entry name" value="DUF948"/>
    <property type="match status" value="1"/>
</dbReference>
<feature type="transmembrane region" description="Helical" evidence="2">
    <location>
        <begin position="6"/>
        <end position="27"/>
    </location>
</feature>
<dbReference type="KEGG" id="lho:LOOC260_115130"/>
<evidence type="ECO:0000256" key="2">
    <source>
        <dbReference type="SAM" id="Phobius"/>
    </source>
</evidence>
<name>A0A0A1GYI2_9LACO</name>
<dbReference type="HOGENOM" id="CLU_115870_4_2_9"/>
<evidence type="ECO:0000313" key="4">
    <source>
        <dbReference type="Proteomes" id="UP000031620"/>
    </source>
</evidence>
<dbReference type="PANTHER" id="PTHR40070">
    <property type="entry name" value="UPF0478 PROTEIN YTXG"/>
    <property type="match status" value="1"/>
</dbReference>
<dbReference type="RefSeq" id="WP_041094038.1">
    <property type="nucleotide sequence ID" value="NZ_AP014680.1"/>
</dbReference>
<dbReference type="STRING" id="1291742.LOOC260_115130"/>
<accession>A0A0A1GYI2</accession>
<evidence type="ECO:0000256" key="1">
    <source>
        <dbReference type="SAM" id="Coils"/>
    </source>
</evidence>
<dbReference type="EMBL" id="AP014680">
    <property type="protein sequence ID" value="BAP86023.1"/>
    <property type="molecule type" value="Genomic_DNA"/>
</dbReference>
<dbReference type="PANTHER" id="PTHR40070:SF1">
    <property type="entry name" value="UPF0478 PROTEIN YTXG"/>
    <property type="match status" value="1"/>
</dbReference>
<keyword evidence="2" id="KW-0812">Transmembrane</keyword>
<proteinExistence type="predicted"/>
<evidence type="ECO:0000313" key="3">
    <source>
        <dbReference type="EMBL" id="BAP86023.1"/>
    </source>
</evidence>
<sequence>MTLGQVAGLIAAIAFLILVLFIGYFLVRLSSTLKETNRSISVLTNDADALSKEVEVILSNANELLEDVNQKVETIDPAFQAVADLGTSVSDLNSATRKVTDRFSGNAKKTAGAGIAASLGKSAVSSFWQHHKNKKQTNN</sequence>
<dbReference type="AlphaFoldDB" id="A0A0A1GYI2"/>
<feature type="coiled-coil region" evidence="1">
    <location>
        <begin position="33"/>
        <end position="71"/>
    </location>
</feature>
<dbReference type="Proteomes" id="UP000031620">
    <property type="component" value="Chromosome"/>
</dbReference>
<protein>
    <submittedName>
        <fullName evidence="3">Chemotaxis protein</fullName>
    </submittedName>
</protein>
<dbReference type="InterPro" id="IPR009293">
    <property type="entry name" value="UPF0478"/>
</dbReference>
<reference evidence="3 4" key="1">
    <citation type="submission" date="2014-11" db="EMBL/GenBank/DDBJ databases">
        <title>Complete genome sequence and analysis of Lactobacillus hokkaidonensis LOOC260T.</title>
        <authorList>
            <person name="Tanizawa Y."/>
            <person name="Tohno M."/>
            <person name="Kaminuma E."/>
            <person name="Nakamura Y."/>
            <person name="Arita M."/>
        </authorList>
    </citation>
    <scope>NUCLEOTIDE SEQUENCE [LARGE SCALE GENOMIC DNA]</scope>
    <source>
        <strain evidence="3 4">LOOC260</strain>
    </source>
</reference>
<organism evidence="3 4">
    <name type="scientific">Paucilactobacillus hokkaidonensis JCM 18461</name>
    <dbReference type="NCBI Taxonomy" id="1291742"/>
    <lineage>
        <taxon>Bacteria</taxon>
        <taxon>Bacillati</taxon>
        <taxon>Bacillota</taxon>
        <taxon>Bacilli</taxon>
        <taxon>Lactobacillales</taxon>
        <taxon>Lactobacillaceae</taxon>
        <taxon>Paucilactobacillus</taxon>
    </lineage>
</organism>
<keyword evidence="2" id="KW-0472">Membrane</keyword>
<keyword evidence="2" id="KW-1133">Transmembrane helix</keyword>
<keyword evidence="1" id="KW-0175">Coiled coil</keyword>